<evidence type="ECO:0000259" key="9">
    <source>
        <dbReference type="SMART" id="SM00435"/>
    </source>
</evidence>
<dbReference type="SUPFAM" id="SSF56349">
    <property type="entry name" value="DNA breaking-rejoining enzymes"/>
    <property type="match status" value="1"/>
</dbReference>
<name>A0A871RL69_DEKBR</name>
<accession>A0A871RL69</accession>
<feature type="compositionally biased region" description="Basic and acidic residues" evidence="8">
    <location>
        <begin position="114"/>
        <end position="123"/>
    </location>
</feature>
<dbReference type="SMART" id="SM00435">
    <property type="entry name" value="TOPEUc"/>
    <property type="match status" value="1"/>
</dbReference>
<dbReference type="Pfam" id="PF01028">
    <property type="entry name" value="Topoisom_I"/>
    <property type="match status" value="1"/>
</dbReference>
<evidence type="ECO:0000313" key="10">
    <source>
        <dbReference type="EMBL" id="QOU22570.1"/>
    </source>
</evidence>
<dbReference type="InterPro" id="IPR008336">
    <property type="entry name" value="TopoI_DNA-bd_euk"/>
</dbReference>
<dbReference type="SUPFAM" id="SSF56741">
    <property type="entry name" value="Eukaryotic DNA topoisomerase I, N-terminal DNA-binding fragment"/>
    <property type="match status" value="1"/>
</dbReference>
<dbReference type="EMBL" id="CP063137">
    <property type="protein sequence ID" value="QOU22570.1"/>
    <property type="molecule type" value="Genomic_DNA"/>
</dbReference>
<evidence type="ECO:0000256" key="4">
    <source>
        <dbReference type="ARBA" id="ARBA00023125"/>
    </source>
</evidence>
<organism evidence="10 11">
    <name type="scientific">Dekkera bruxellensis</name>
    <name type="common">Brettanomyces custersii</name>
    <dbReference type="NCBI Taxonomy" id="5007"/>
    <lineage>
        <taxon>Eukaryota</taxon>
        <taxon>Fungi</taxon>
        <taxon>Dikarya</taxon>
        <taxon>Ascomycota</taxon>
        <taxon>Saccharomycotina</taxon>
        <taxon>Pichiomycetes</taxon>
        <taxon>Pichiales</taxon>
        <taxon>Pichiaceae</taxon>
        <taxon>Brettanomyces</taxon>
    </lineage>
</organism>
<dbReference type="CDD" id="cd03488">
    <property type="entry name" value="Topoisomer_IB_N_htopoI_like"/>
    <property type="match status" value="1"/>
</dbReference>
<dbReference type="GeneID" id="64574676"/>
<dbReference type="InterPro" id="IPR014727">
    <property type="entry name" value="TopoI_cat_a/b-sub_euk"/>
</dbReference>
<evidence type="ECO:0000256" key="5">
    <source>
        <dbReference type="ARBA" id="ARBA00023235"/>
    </source>
</evidence>
<sequence>MGELVLDSDNEDVPLSILLKDRRSVMIKDEYEEDEDSFASIKKENYSVKTEVKIEEEKKDTRASKKRSRTTKVKNEGEKSTKKRKTSKRKNAKGVKKEKKVTVKKERKPKRKPKTEAEKRKERELKLKKEEEEAHIYKWWENQDDLDGEIKWHTLEHHGVIFPDEYKPLPKSVKLLYDGKPVSLPPEAEEVAGFYGAMLETEHAKNPVFQKNFFRDFKAVLKESGGCPEAKITKFEKCDFSHIYKYFDKQREKKRSLPPQEKKRIREKRAKAEEKYKFCMLDGRKEQVGNFKIEPPGLFRGRGAHPKTGMLKRRVYPEQVTLNLGNEAEVPLPPKGHNWKEVRHDNTVSWLAMWRENISNSFKYVRFANNSSLKGISDFKKFEKARALKNVIDDIRKDYRRKLKSKLMIERQIATATYFIDVLALRAGGEKSEDEADTVGCCSLRYEHIFLRPPNTVIFDFLGKDSVRFYQEVEVDPQVFKNLRIFKKTPKKPGDDLFDRLDPSILNKYFHSYLPGLTAKVFRTYNASKTMQDQLDLIPNKGTVNEKVVRFNAANREVAILCNHQRNVSKGFEASLQKMNEKIEEMQWRKFRLKRVMLQLDKNLKRKKGKAYFDEIETLSKEKEQQIINSLLEKEKERNEKRYTREKQKLDWDKKTISQKEYHERLESLKEDKKKRAEKHREKSKQLKAEARNHKYDLSASVTVEKLEKQVDKLEERIRNAHLQLKDREDNSSVALSTSKVNYIDPRLTVMFSKKYDVPIEKLFTKSLRQKFAWAIESADKDWRF</sequence>
<dbReference type="Gene3D" id="3.90.15.10">
    <property type="entry name" value="Topoisomerase I, Chain A, domain 3"/>
    <property type="match status" value="1"/>
</dbReference>
<dbReference type="GO" id="GO:0006265">
    <property type="term" value="P:DNA topological change"/>
    <property type="evidence" value="ECO:0007669"/>
    <property type="project" value="UniProtKB-UniRule"/>
</dbReference>
<dbReference type="InterPro" id="IPR048045">
    <property type="entry name" value="Topoisomer_I_DNA-bd"/>
</dbReference>
<dbReference type="PROSITE" id="PS52038">
    <property type="entry name" value="TOPO_IB_2"/>
    <property type="match status" value="1"/>
</dbReference>
<dbReference type="InterPro" id="IPR036202">
    <property type="entry name" value="TopoI_DNA-bd_euk_N_sf"/>
</dbReference>
<evidence type="ECO:0000256" key="7">
    <source>
        <dbReference type="RuleBase" id="RU365101"/>
    </source>
</evidence>
<feature type="domain" description="DNA topoisomerase I eukaryotic-type" evidence="9">
    <location>
        <begin position="298"/>
        <end position="757"/>
    </location>
</feature>
<dbReference type="GO" id="GO:0005730">
    <property type="term" value="C:nucleolus"/>
    <property type="evidence" value="ECO:0007669"/>
    <property type="project" value="TreeGrafter"/>
</dbReference>
<dbReference type="InterPro" id="IPR013499">
    <property type="entry name" value="TopoI_euk"/>
</dbReference>
<dbReference type="GO" id="GO:0005694">
    <property type="term" value="C:chromosome"/>
    <property type="evidence" value="ECO:0007669"/>
    <property type="project" value="InterPro"/>
</dbReference>
<dbReference type="FunFam" id="2.170.11.10:FF:000001">
    <property type="entry name" value="DNA topoisomerase I"/>
    <property type="match status" value="1"/>
</dbReference>
<protein>
    <recommendedName>
        <fullName evidence="7">DNA topoisomerase I</fullName>
        <ecNumber evidence="7">5.6.2.1</ecNumber>
    </recommendedName>
    <alternativeName>
        <fullName evidence="7">DNA topoisomerase 1</fullName>
    </alternativeName>
</protein>
<dbReference type="AlphaFoldDB" id="A0A871RL69"/>
<dbReference type="FunFam" id="3.90.15.10:FF:000002">
    <property type="entry name" value="DNA topoisomerase I"/>
    <property type="match status" value="1"/>
</dbReference>
<reference evidence="10" key="2">
    <citation type="journal article" name="BMC Genomics">
        <title>New genome assemblies reveal patterns of domestication and adaptation across Brettanomyces (Dekkera) species.</title>
        <authorList>
            <person name="Roach M.J."/>
            <person name="Borneman A.R."/>
        </authorList>
    </citation>
    <scope>NUCLEOTIDE SEQUENCE</scope>
    <source>
        <strain evidence="10">UCD 2041</strain>
    </source>
</reference>
<dbReference type="PROSITE" id="PS00176">
    <property type="entry name" value="TOPO_IB_1"/>
    <property type="match status" value="1"/>
</dbReference>
<dbReference type="GO" id="GO:0003677">
    <property type="term" value="F:DNA binding"/>
    <property type="evidence" value="ECO:0007669"/>
    <property type="project" value="UniProtKB-UniRule"/>
</dbReference>
<dbReference type="Pfam" id="PF14370">
    <property type="entry name" value="Topo_C_assoc"/>
    <property type="match status" value="1"/>
</dbReference>
<gene>
    <name evidence="10" type="primary">TOP1</name>
    <name evidence="10" type="ORF">BRETT_002752</name>
</gene>
<dbReference type="EC" id="5.6.2.1" evidence="7"/>
<dbReference type="Gene3D" id="1.10.10.41">
    <property type="entry name" value="Yeast DNA topoisomerase - domain 1"/>
    <property type="match status" value="1"/>
</dbReference>
<evidence type="ECO:0000313" key="11">
    <source>
        <dbReference type="Proteomes" id="UP000663131"/>
    </source>
</evidence>
<dbReference type="InterPro" id="IPR011010">
    <property type="entry name" value="DNA_brk_join_enz"/>
</dbReference>
<feature type="region of interest" description="Disordered" evidence="8">
    <location>
        <begin position="664"/>
        <end position="687"/>
    </location>
</feature>
<keyword evidence="5 6" id="KW-0413">Isomerase</keyword>
<proteinExistence type="inferred from homology"/>
<feature type="compositionally biased region" description="Basic residues" evidence="8">
    <location>
        <begin position="81"/>
        <end position="99"/>
    </location>
</feature>
<dbReference type="Pfam" id="PF02919">
    <property type="entry name" value="Topoisom_I_N"/>
    <property type="match status" value="1"/>
</dbReference>
<dbReference type="PANTHER" id="PTHR10290">
    <property type="entry name" value="DNA TOPOISOMERASE I"/>
    <property type="match status" value="1"/>
</dbReference>
<keyword evidence="3 6" id="KW-0799">Topoisomerase</keyword>
<dbReference type="FunFam" id="1.10.10.41:FF:000001">
    <property type="entry name" value="DNA topoisomerase I"/>
    <property type="match status" value="1"/>
</dbReference>
<reference evidence="10" key="1">
    <citation type="submission" date="2020-10" db="EMBL/GenBank/DDBJ databases">
        <authorList>
            <person name="Palmer J.M."/>
        </authorList>
    </citation>
    <scope>NUCLEOTIDE SEQUENCE</scope>
    <source>
        <strain evidence="10">UCD 2041</strain>
    </source>
</reference>
<dbReference type="GO" id="GO:0006338">
    <property type="term" value="P:chromatin remodeling"/>
    <property type="evidence" value="ECO:0007669"/>
    <property type="project" value="UniProtKB-ARBA"/>
</dbReference>
<dbReference type="InterPro" id="IPR013500">
    <property type="entry name" value="TopoI_cat_euk"/>
</dbReference>
<dbReference type="InterPro" id="IPR013030">
    <property type="entry name" value="DNA_topo_DNA_db_N_dom2"/>
</dbReference>
<evidence type="ECO:0000256" key="2">
    <source>
        <dbReference type="ARBA" id="ARBA00006645"/>
    </source>
</evidence>
<dbReference type="Gene3D" id="1.10.132.10">
    <property type="match status" value="1"/>
</dbReference>
<dbReference type="GO" id="GO:0003917">
    <property type="term" value="F:DNA topoisomerase type I (single strand cut, ATP-independent) activity"/>
    <property type="evidence" value="ECO:0007669"/>
    <property type="project" value="UniProtKB-UniRule"/>
</dbReference>
<dbReference type="InterPro" id="IPR013034">
    <property type="entry name" value="DNA_topo_DNA_db_N_dom1"/>
</dbReference>
<comment type="catalytic activity">
    <reaction evidence="1 6 7">
        <text>ATP-independent breakage of single-stranded DNA, followed by passage and rejoining.</text>
        <dbReference type="EC" id="5.6.2.1"/>
    </reaction>
</comment>
<comment type="function">
    <text evidence="7">Releases the supercoiling and torsional tension of DNA introduced during the DNA replication and transcription by transiently cleaving and rejoining one strand of the DNA duplex. Introduces a single-strand break via transesterification at the specific target site 5'-[CT]CCTTp site in duplex DNA. The scissile phosphodiester is attacked by the catalytic tyrosine of the enzyme, resulting in the formation of a DNA-(3'-phosphotyrosyl)-enzyme intermediate and the expulsion of a 5'-OH DNA strand. The free DNA strand then undergoes passage around the unbroken strand thus removing DNA supercoils. Finally, in the religation step, the DNA 5'-OH attacks the covalent intermediate to expel the active-site tyrosine and restore the DNA phosphodiester backbone.</text>
</comment>
<dbReference type="KEGG" id="bbrx:BRETT_002752"/>
<feature type="active site" description="O-(3'-phospho-DNA)-tyrosine intermediate" evidence="6">
    <location>
        <position position="743"/>
    </location>
</feature>
<dbReference type="Proteomes" id="UP000663131">
    <property type="component" value="Chromosome 9"/>
</dbReference>
<dbReference type="Gene3D" id="2.170.11.10">
    <property type="entry name" value="DNA Topoisomerase I, domain 2"/>
    <property type="match status" value="1"/>
</dbReference>
<dbReference type="OrthoDB" id="47179at2759"/>
<evidence type="ECO:0000256" key="1">
    <source>
        <dbReference type="ARBA" id="ARBA00000213"/>
    </source>
</evidence>
<evidence type="ECO:0000256" key="6">
    <source>
        <dbReference type="PROSITE-ProRule" id="PRU01382"/>
    </source>
</evidence>
<dbReference type="InterPro" id="IPR051062">
    <property type="entry name" value="Topoisomerase_IB"/>
</dbReference>
<dbReference type="GO" id="GO:0007059">
    <property type="term" value="P:chromosome segregation"/>
    <property type="evidence" value="ECO:0007669"/>
    <property type="project" value="TreeGrafter"/>
</dbReference>
<comment type="similarity">
    <text evidence="2 6 7">Belongs to the type IB topoisomerase family.</text>
</comment>
<keyword evidence="4 6" id="KW-0238">DNA-binding</keyword>
<dbReference type="InterPro" id="IPR025834">
    <property type="entry name" value="TopoI_C_dom"/>
</dbReference>
<dbReference type="PRINTS" id="PR00416">
    <property type="entry name" value="EUTPISMRASEI"/>
</dbReference>
<dbReference type="PANTHER" id="PTHR10290:SF3">
    <property type="entry name" value="DNA TOPOISOMERASE 1"/>
    <property type="match status" value="1"/>
</dbReference>
<dbReference type="InterPro" id="IPR018521">
    <property type="entry name" value="TopoIB_AS"/>
</dbReference>
<dbReference type="RefSeq" id="XP_041139063.1">
    <property type="nucleotide sequence ID" value="XM_041281272.1"/>
</dbReference>
<evidence type="ECO:0000256" key="3">
    <source>
        <dbReference type="ARBA" id="ARBA00023029"/>
    </source>
</evidence>
<dbReference type="CDD" id="cd00659">
    <property type="entry name" value="Topo_IB_C"/>
    <property type="match status" value="1"/>
</dbReference>
<feature type="region of interest" description="Disordered" evidence="8">
    <location>
        <begin position="55"/>
        <end position="123"/>
    </location>
</feature>
<dbReference type="InterPro" id="IPR001631">
    <property type="entry name" value="TopoI"/>
</dbReference>
<dbReference type="InterPro" id="IPR014711">
    <property type="entry name" value="TopoI_cat_a-hlx-sub_euk"/>
</dbReference>
<evidence type="ECO:0000256" key="8">
    <source>
        <dbReference type="SAM" id="MobiDB-lite"/>
    </source>
</evidence>
<dbReference type="GO" id="GO:0006260">
    <property type="term" value="P:DNA replication"/>
    <property type="evidence" value="ECO:0007669"/>
    <property type="project" value="TreeGrafter"/>
</dbReference>